<proteinExistence type="predicted"/>
<dbReference type="SUPFAM" id="SSF48179">
    <property type="entry name" value="6-phosphogluconate dehydrogenase C-terminal domain-like"/>
    <property type="match status" value="1"/>
</dbReference>
<keyword evidence="1" id="KW-0560">Oxidoreductase</keyword>
<keyword evidence="2" id="KW-0520">NAD</keyword>
<reference evidence="3" key="2">
    <citation type="journal article" date="2024" name="Plant">
        <title>Genomic evolution and insights into agronomic trait innovations of Sesamum species.</title>
        <authorList>
            <person name="Miao H."/>
            <person name="Wang L."/>
            <person name="Qu L."/>
            <person name="Liu H."/>
            <person name="Sun Y."/>
            <person name="Le M."/>
            <person name="Wang Q."/>
            <person name="Wei S."/>
            <person name="Zheng Y."/>
            <person name="Lin W."/>
            <person name="Duan Y."/>
            <person name="Cao H."/>
            <person name="Xiong S."/>
            <person name="Wang X."/>
            <person name="Wei L."/>
            <person name="Li C."/>
            <person name="Ma Q."/>
            <person name="Ju M."/>
            <person name="Zhao R."/>
            <person name="Li G."/>
            <person name="Mu C."/>
            <person name="Tian Q."/>
            <person name="Mei H."/>
            <person name="Zhang T."/>
            <person name="Gao T."/>
            <person name="Zhang H."/>
        </authorList>
    </citation>
    <scope>NUCLEOTIDE SEQUENCE</scope>
    <source>
        <strain evidence="3">G02</strain>
    </source>
</reference>
<dbReference type="GO" id="GO:0008442">
    <property type="term" value="F:3-hydroxyisobutyrate dehydrogenase activity"/>
    <property type="evidence" value="ECO:0007669"/>
    <property type="project" value="TreeGrafter"/>
</dbReference>
<dbReference type="AlphaFoldDB" id="A0AAW2IJK0"/>
<evidence type="ECO:0000313" key="3">
    <source>
        <dbReference type="EMBL" id="KAL0281983.1"/>
    </source>
</evidence>
<dbReference type="PANTHER" id="PTHR22981:SF7">
    <property type="entry name" value="3-HYDROXYISOBUTYRATE DEHYDROGENASE, MITOCHONDRIAL"/>
    <property type="match status" value="1"/>
</dbReference>
<name>A0AAW2IJK0_SESRA</name>
<evidence type="ECO:0000256" key="2">
    <source>
        <dbReference type="ARBA" id="ARBA00023027"/>
    </source>
</evidence>
<feature type="non-terminal residue" evidence="3">
    <location>
        <position position="1"/>
    </location>
</feature>
<accession>A0AAW2IJK0</accession>
<dbReference type="GO" id="GO:0006574">
    <property type="term" value="P:L-valine catabolic process"/>
    <property type="evidence" value="ECO:0007669"/>
    <property type="project" value="TreeGrafter"/>
</dbReference>
<dbReference type="EMBL" id="JACGWJ010001504">
    <property type="protein sequence ID" value="KAL0281983.1"/>
    <property type="molecule type" value="Genomic_DNA"/>
</dbReference>
<organism evidence="3">
    <name type="scientific">Sesamum radiatum</name>
    <name type="common">Black benniseed</name>
    <dbReference type="NCBI Taxonomy" id="300843"/>
    <lineage>
        <taxon>Eukaryota</taxon>
        <taxon>Viridiplantae</taxon>
        <taxon>Streptophyta</taxon>
        <taxon>Embryophyta</taxon>
        <taxon>Tracheophyta</taxon>
        <taxon>Spermatophyta</taxon>
        <taxon>Magnoliopsida</taxon>
        <taxon>eudicotyledons</taxon>
        <taxon>Gunneridae</taxon>
        <taxon>Pentapetalae</taxon>
        <taxon>asterids</taxon>
        <taxon>lamiids</taxon>
        <taxon>Lamiales</taxon>
        <taxon>Pedaliaceae</taxon>
        <taxon>Sesamum</taxon>
    </lineage>
</organism>
<sequence length="190" mass="21076">GCDTPAMLDAPVSGGVLSAETGSLSLMDANYFPAETSLELILWHIFQVGGSEEAYRSAKPLFLSNGQKHHILWWSRKWFGMPMLSAKICNNLAMCEHAWGFRSLCTRYCTFWYPEINFLILITMLPIVVDSDTYNPVPGVMDAVPASRNYEGGFATKLMAKDLKLAAIRQGSGGQNSNDICSREIQRGMQ</sequence>
<dbReference type="InterPro" id="IPR008927">
    <property type="entry name" value="6-PGluconate_DH-like_C_sf"/>
</dbReference>
<evidence type="ECO:0000256" key="1">
    <source>
        <dbReference type="ARBA" id="ARBA00023002"/>
    </source>
</evidence>
<dbReference type="PANTHER" id="PTHR22981">
    <property type="entry name" value="3-HYDROXYISOBUTYRATE DEHYDROGENASE-RELATED"/>
    <property type="match status" value="1"/>
</dbReference>
<dbReference type="Gene3D" id="3.40.50.720">
    <property type="entry name" value="NAD(P)-binding Rossmann-like Domain"/>
    <property type="match status" value="1"/>
</dbReference>
<dbReference type="InterPro" id="IPR013328">
    <property type="entry name" value="6PGD_dom2"/>
</dbReference>
<gene>
    <name evidence="3" type="ORF">Sradi_7275300</name>
</gene>
<comment type="caution">
    <text evidence="3">The sequence shown here is derived from an EMBL/GenBank/DDBJ whole genome shotgun (WGS) entry which is preliminary data.</text>
</comment>
<dbReference type="Gene3D" id="1.10.1040.10">
    <property type="entry name" value="N-(1-d-carboxylethyl)-l-norvaline Dehydrogenase, domain 2"/>
    <property type="match status" value="1"/>
</dbReference>
<protein>
    <submittedName>
        <fullName evidence="3">3-hydroxyisobutyrate dehydrogenase, mitochondrial</fullName>
    </submittedName>
</protein>
<reference evidence="3" key="1">
    <citation type="submission" date="2020-06" db="EMBL/GenBank/DDBJ databases">
        <authorList>
            <person name="Li T."/>
            <person name="Hu X."/>
            <person name="Zhang T."/>
            <person name="Song X."/>
            <person name="Zhang H."/>
            <person name="Dai N."/>
            <person name="Sheng W."/>
            <person name="Hou X."/>
            <person name="Wei L."/>
        </authorList>
    </citation>
    <scope>NUCLEOTIDE SEQUENCE</scope>
    <source>
        <strain evidence="3">G02</strain>
        <tissue evidence="3">Leaf</tissue>
    </source>
</reference>